<evidence type="ECO:0000313" key="3">
    <source>
        <dbReference type="Proteomes" id="UP000177383"/>
    </source>
</evidence>
<dbReference type="InterPro" id="IPR007404">
    <property type="entry name" value="YdjM-like"/>
</dbReference>
<feature type="transmembrane region" description="Helical" evidence="1">
    <location>
        <begin position="108"/>
        <end position="127"/>
    </location>
</feature>
<keyword evidence="1" id="KW-0812">Transmembrane</keyword>
<keyword evidence="1" id="KW-1133">Transmembrane helix</keyword>
<keyword evidence="1" id="KW-0472">Membrane</keyword>
<organism evidence="2 3">
    <name type="scientific">Candidatus Gottesmanbacteria bacterium RIFCSPHIGHO2_01_FULL_39_10</name>
    <dbReference type="NCBI Taxonomy" id="1798375"/>
    <lineage>
        <taxon>Bacteria</taxon>
        <taxon>Candidatus Gottesmaniibacteriota</taxon>
    </lineage>
</organism>
<dbReference type="Proteomes" id="UP000177383">
    <property type="component" value="Unassembled WGS sequence"/>
</dbReference>
<gene>
    <name evidence="2" type="ORF">A2773_03990</name>
</gene>
<proteinExistence type="predicted"/>
<dbReference type="STRING" id="1798375.A2773_03990"/>
<evidence type="ECO:0000313" key="2">
    <source>
        <dbReference type="EMBL" id="OGG14747.1"/>
    </source>
</evidence>
<sequence length="191" mass="21540">MTGRTHDLAAFTALNYLFVTQPLVHTSIATVFVTIGANMLGGVAPDIDQATAQFWQRLPAGSIISRLITPILGSHRMISHSFLGIFIASLLSRWILDALKNVLIVDMNLVWIGFMIGFISHIVMDIISKEGEPLLFPLPFKFGIPPFRFLRLTTGGMMEKTIIFPSLMLFNGYLIYTNYHKFLDFLKIYIK</sequence>
<evidence type="ECO:0000256" key="1">
    <source>
        <dbReference type="SAM" id="Phobius"/>
    </source>
</evidence>
<accession>A0A1F5ZRM8</accession>
<dbReference type="EMBL" id="MFJE01000012">
    <property type="protein sequence ID" value="OGG14747.1"/>
    <property type="molecule type" value="Genomic_DNA"/>
</dbReference>
<name>A0A1F5ZRM8_9BACT</name>
<protein>
    <recommendedName>
        <fullName evidence="4">Hydrolase</fullName>
    </recommendedName>
</protein>
<dbReference type="PANTHER" id="PTHR35531">
    <property type="entry name" value="INNER MEMBRANE PROTEIN YBCI-RELATED"/>
    <property type="match status" value="1"/>
</dbReference>
<feature type="transmembrane region" description="Helical" evidence="1">
    <location>
        <begin position="162"/>
        <end position="179"/>
    </location>
</feature>
<dbReference type="Pfam" id="PF04307">
    <property type="entry name" value="YdjM"/>
    <property type="match status" value="1"/>
</dbReference>
<reference evidence="2 3" key="1">
    <citation type="journal article" date="2016" name="Nat. Commun.">
        <title>Thousands of microbial genomes shed light on interconnected biogeochemical processes in an aquifer system.</title>
        <authorList>
            <person name="Anantharaman K."/>
            <person name="Brown C.T."/>
            <person name="Hug L.A."/>
            <person name="Sharon I."/>
            <person name="Castelle C.J."/>
            <person name="Probst A.J."/>
            <person name="Thomas B.C."/>
            <person name="Singh A."/>
            <person name="Wilkins M.J."/>
            <person name="Karaoz U."/>
            <person name="Brodie E.L."/>
            <person name="Williams K.H."/>
            <person name="Hubbard S.S."/>
            <person name="Banfield J.F."/>
        </authorList>
    </citation>
    <scope>NUCLEOTIDE SEQUENCE [LARGE SCALE GENOMIC DNA]</scope>
</reference>
<evidence type="ECO:0008006" key="4">
    <source>
        <dbReference type="Google" id="ProtNLM"/>
    </source>
</evidence>
<feature type="transmembrane region" description="Helical" evidence="1">
    <location>
        <begin position="77"/>
        <end position="96"/>
    </location>
</feature>
<dbReference type="AlphaFoldDB" id="A0A1F5ZRM8"/>
<comment type="caution">
    <text evidence="2">The sequence shown here is derived from an EMBL/GenBank/DDBJ whole genome shotgun (WGS) entry which is preliminary data.</text>
</comment>
<dbReference type="PANTHER" id="PTHR35531:SF1">
    <property type="entry name" value="INNER MEMBRANE PROTEIN YBCI-RELATED"/>
    <property type="match status" value="1"/>
</dbReference>